<dbReference type="Proteomes" id="UP001189429">
    <property type="component" value="Unassembled WGS sequence"/>
</dbReference>
<name>A0ABN9RKW8_9DINO</name>
<proteinExistence type="predicted"/>
<gene>
    <name evidence="1" type="ORF">PCOR1329_LOCUS21697</name>
</gene>
<dbReference type="EMBL" id="CAUYUJ010007169">
    <property type="protein sequence ID" value="CAK0819793.1"/>
    <property type="molecule type" value="Genomic_DNA"/>
</dbReference>
<evidence type="ECO:0000313" key="2">
    <source>
        <dbReference type="Proteomes" id="UP001189429"/>
    </source>
</evidence>
<protein>
    <recommendedName>
        <fullName evidence="3">Poly(ADP-ribose) glycohydrolase</fullName>
    </recommendedName>
</protein>
<reference evidence="1" key="1">
    <citation type="submission" date="2023-10" db="EMBL/GenBank/DDBJ databases">
        <authorList>
            <person name="Chen Y."/>
            <person name="Shah S."/>
            <person name="Dougan E. K."/>
            <person name="Thang M."/>
            <person name="Chan C."/>
        </authorList>
    </citation>
    <scope>NUCLEOTIDE SEQUENCE [LARGE SCALE GENOMIC DNA]</scope>
</reference>
<evidence type="ECO:0000313" key="1">
    <source>
        <dbReference type="EMBL" id="CAK0819793.1"/>
    </source>
</evidence>
<evidence type="ECO:0008006" key="3">
    <source>
        <dbReference type="Google" id="ProtNLM"/>
    </source>
</evidence>
<organism evidence="1 2">
    <name type="scientific">Prorocentrum cordatum</name>
    <dbReference type="NCBI Taxonomy" id="2364126"/>
    <lineage>
        <taxon>Eukaryota</taxon>
        <taxon>Sar</taxon>
        <taxon>Alveolata</taxon>
        <taxon>Dinophyceae</taxon>
        <taxon>Prorocentrales</taxon>
        <taxon>Prorocentraceae</taxon>
        <taxon>Prorocentrum</taxon>
    </lineage>
</organism>
<sequence length="209" mass="21636">MRRRVLLGAAAGAAVCQADDGQINACCLSICEVDFGPDFCLASCRQPRFRDGVDWRRSRLALDEAAEARRLLLPGSPLPGEQREFLTEAAAVGARTCPPAALAAEAMLGVAWLAEEATSWVVEYLRRVSDPAVLVLAGWPVFFDVLSDGLGAYGPADCGAWRAAADSLAAAEARRPAPRDGARLAGAAGPEGGTVERCGLAQGGGLAAG</sequence>
<accession>A0ABN9RKW8</accession>
<keyword evidence="2" id="KW-1185">Reference proteome</keyword>
<comment type="caution">
    <text evidence="1">The sequence shown here is derived from an EMBL/GenBank/DDBJ whole genome shotgun (WGS) entry which is preliminary data.</text>
</comment>